<proteinExistence type="predicted"/>
<dbReference type="PANTHER" id="PTHR21340:SF0">
    <property type="entry name" value="BIS(5'-NUCLEOSYL)-TETRAPHOSPHATASE [ASYMMETRICAL]"/>
    <property type="match status" value="1"/>
</dbReference>
<dbReference type="Gene3D" id="3.90.79.10">
    <property type="entry name" value="Nucleoside Triphosphate Pyrophosphohydrolase"/>
    <property type="match status" value="1"/>
</dbReference>
<dbReference type="InterPro" id="IPR000086">
    <property type="entry name" value="NUDIX_hydrolase_dom"/>
</dbReference>
<accession>A0ABQ0LIE0</accession>
<dbReference type="PROSITE" id="PS51462">
    <property type="entry name" value="NUDIX"/>
    <property type="match status" value="1"/>
</dbReference>
<dbReference type="PANTHER" id="PTHR21340">
    <property type="entry name" value="DIADENOSINE 5,5-P1,P4-TETRAPHOSPHATE PYROPHOSPHOHYDROLASE MUTT"/>
    <property type="match status" value="1"/>
</dbReference>
<evidence type="ECO:0000313" key="3">
    <source>
        <dbReference type="EMBL" id="GAT49661.1"/>
    </source>
</evidence>
<keyword evidence="1" id="KW-0378">Hydrolase</keyword>
<dbReference type="EMBL" id="DF845749">
    <property type="protein sequence ID" value="GAT49661.1"/>
    <property type="molecule type" value="Genomic_DNA"/>
</dbReference>
<evidence type="ECO:0000259" key="2">
    <source>
        <dbReference type="PROSITE" id="PS51462"/>
    </source>
</evidence>
<dbReference type="PROSITE" id="PS00893">
    <property type="entry name" value="NUDIX_BOX"/>
    <property type="match status" value="1"/>
</dbReference>
<protein>
    <recommendedName>
        <fullName evidence="2">Nudix hydrolase domain-containing protein</fullName>
    </recommendedName>
</protein>
<evidence type="ECO:0000313" key="4">
    <source>
        <dbReference type="Proteomes" id="UP000815677"/>
    </source>
</evidence>
<feature type="domain" description="Nudix hydrolase" evidence="2">
    <location>
        <begin position="30"/>
        <end position="195"/>
    </location>
</feature>
<dbReference type="InterPro" id="IPR020084">
    <property type="entry name" value="NUDIX_hydrolase_CS"/>
</dbReference>
<dbReference type="InterPro" id="IPR015797">
    <property type="entry name" value="NUDIX_hydrolase-like_dom_sf"/>
</dbReference>
<organism evidence="3 4">
    <name type="scientific">Mycena chlorophos</name>
    <name type="common">Agaric fungus</name>
    <name type="synonym">Agaricus chlorophos</name>
    <dbReference type="NCBI Taxonomy" id="658473"/>
    <lineage>
        <taxon>Eukaryota</taxon>
        <taxon>Fungi</taxon>
        <taxon>Dikarya</taxon>
        <taxon>Basidiomycota</taxon>
        <taxon>Agaricomycotina</taxon>
        <taxon>Agaricomycetes</taxon>
        <taxon>Agaricomycetidae</taxon>
        <taxon>Agaricales</taxon>
        <taxon>Marasmiineae</taxon>
        <taxon>Mycenaceae</taxon>
        <taxon>Mycena</taxon>
    </lineage>
</organism>
<dbReference type="CDD" id="cd02883">
    <property type="entry name" value="NUDIX_Hydrolase"/>
    <property type="match status" value="1"/>
</dbReference>
<reference evidence="3" key="1">
    <citation type="submission" date="2014-09" db="EMBL/GenBank/DDBJ databases">
        <title>Genome sequence of the luminous mushroom Mycena chlorophos for searching fungal bioluminescence genes.</title>
        <authorList>
            <person name="Tanaka Y."/>
            <person name="Kasuga D."/>
            <person name="Oba Y."/>
            <person name="Hase S."/>
            <person name="Sato K."/>
            <person name="Oba Y."/>
            <person name="Sakakibara Y."/>
        </authorList>
    </citation>
    <scope>NUCLEOTIDE SEQUENCE</scope>
</reference>
<sequence>MSASAAAPPGPPMGAFSTAAIPNSIFADQNFMLGAGMVIFQEDTQRVVVCYESQEKKWFLPKGRKDVGESLADAALREAYEESGYRVASLPLFTNTHAPRASTIVESGLLNTEPIMITTIASPAHRSRRTGELRSAGVYLVFWYVGSIPADAVREAGTAMPNEVNYEAHLLLVEEACQKLRLHDADSQEARVVEYAWTLYSETQKSLAERRKRILWQALDTDTCFTCQNN</sequence>
<dbReference type="Proteomes" id="UP000815677">
    <property type="component" value="Unassembled WGS sequence"/>
</dbReference>
<dbReference type="Pfam" id="PF00293">
    <property type="entry name" value="NUDIX"/>
    <property type="match status" value="1"/>
</dbReference>
<dbReference type="SUPFAM" id="SSF55811">
    <property type="entry name" value="Nudix"/>
    <property type="match status" value="1"/>
</dbReference>
<name>A0ABQ0LIE0_MYCCL</name>
<evidence type="ECO:0000256" key="1">
    <source>
        <dbReference type="ARBA" id="ARBA00022801"/>
    </source>
</evidence>
<keyword evidence="4" id="KW-1185">Reference proteome</keyword>
<dbReference type="InterPro" id="IPR051325">
    <property type="entry name" value="Nudix_hydrolase_domain"/>
</dbReference>
<gene>
    <name evidence="3" type="ORF">MCHLO_06958</name>
</gene>